<dbReference type="EMBL" id="JACHEU010000001">
    <property type="protein sequence ID" value="MBB6011360.1"/>
    <property type="molecule type" value="Genomic_DNA"/>
</dbReference>
<accession>A0A7W9RZZ8</accession>
<reference evidence="2 3" key="1">
    <citation type="submission" date="2020-08" db="EMBL/GenBank/DDBJ databases">
        <title>Genomic Encyclopedia of Type Strains, Phase IV (KMG-IV): sequencing the most valuable type-strain genomes for metagenomic binning, comparative biology and taxonomic classification.</title>
        <authorList>
            <person name="Goeker M."/>
        </authorList>
    </citation>
    <scope>NUCLEOTIDE SEQUENCE [LARGE SCALE GENOMIC DNA]</scope>
    <source>
        <strain evidence="2 3">DSM 11099</strain>
    </source>
</reference>
<feature type="compositionally biased region" description="Low complexity" evidence="1">
    <location>
        <begin position="64"/>
        <end position="77"/>
    </location>
</feature>
<dbReference type="Proteomes" id="UP000533306">
    <property type="component" value="Unassembled WGS sequence"/>
</dbReference>
<dbReference type="AlphaFoldDB" id="A0A7W9RZZ8"/>
<keyword evidence="3" id="KW-1185">Reference proteome</keyword>
<organism evidence="2 3">
    <name type="scientific">Aquamicrobium lusatiense</name>
    <dbReference type="NCBI Taxonomy" id="89772"/>
    <lineage>
        <taxon>Bacteria</taxon>
        <taxon>Pseudomonadati</taxon>
        <taxon>Pseudomonadota</taxon>
        <taxon>Alphaproteobacteria</taxon>
        <taxon>Hyphomicrobiales</taxon>
        <taxon>Phyllobacteriaceae</taxon>
        <taxon>Aquamicrobium</taxon>
    </lineage>
</organism>
<evidence type="ECO:0000256" key="1">
    <source>
        <dbReference type="SAM" id="MobiDB-lite"/>
    </source>
</evidence>
<comment type="caution">
    <text evidence="2">The sequence shown here is derived from an EMBL/GenBank/DDBJ whole genome shotgun (WGS) entry which is preliminary data.</text>
</comment>
<evidence type="ECO:0000313" key="2">
    <source>
        <dbReference type="EMBL" id="MBB6011360.1"/>
    </source>
</evidence>
<feature type="region of interest" description="Disordered" evidence="1">
    <location>
        <begin position="64"/>
        <end position="84"/>
    </location>
</feature>
<protein>
    <submittedName>
        <fullName evidence="2">Uncharacterized protein</fullName>
    </submittedName>
</protein>
<name>A0A7W9RZZ8_9HYPH</name>
<evidence type="ECO:0000313" key="3">
    <source>
        <dbReference type="Proteomes" id="UP000533306"/>
    </source>
</evidence>
<dbReference type="RefSeq" id="WP_183826060.1">
    <property type="nucleotide sequence ID" value="NZ_JACHEU010000001.1"/>
</dbReference>
<proteinExistence type="predicted"/>
<gene>
    <name evidence="2" type="ORF">HNR59_000705</name>
</gene>
<sequence>MNITKFFRFRAGALPAVPARSAQIVRFQRKAKPHDPFRPVVRWRVNPATGRLECRWTVIANAPGAARATAGDTTPAPLHEIQRG</sequence>